<dbReference type="FunFam" id="3.20.20.370:FF:000004">
    <property type="entry name" value="Related to Chitin deacetylase"/>
    <property type="match status" value="1"/>
</dbReference>
<feature type="domain" description="NodB homology" evidence="24">
    <location>
        <begin position="179"/>
        <end position="373"/>
    </location>
</feature>
<evidence type="ECO:0000256" key="23">
    <source>
        <dbReference type="SAM" id="SignalP"/>
    </source>
</evidence>
<dbReference type="EC" id="3.5.1.41" evidence="20"/>
<feature type="chain" id="PRO_5012982700" description="chitin deacetylase" evidence="23">
    <location>
        <begin position="19"/>
        <end position="450"/>
    </location>
</feature>
<dbReference type="AlphaFoldDB" id="A0A1Y1UJ62"/>
<evidence type="ECO:0000256" key="6">
    <source>
        <dbReference type="ARBA" id="ARBA00022512"/>
    </source>
</evidence>
<dbReference type="GO" id="GO:0071555">
    <property type="term" value="P:cell wall organization"/>
    <property type="evidence" value="ECO:0007669"/>
    <property type="project" value="UniProtKB-KW"/>
</dbReference>
<evidence type="ECO:0000256" key="13">
    <source>
        <dbReference type="ARBA" id="ARBA00023136"/>
    </source>
</evidence>
<protein>
    <recommendedName>
        <fullName evidence="20">chitin deacetylase</fullName>
        <ecNumber evidence="20">3.5.1.41</ecNumber>
    </recommendedName>
</protein>
<comment type="catalytic activity">
    <reaction evidence="21">
        <text>[(1-&gt;4)-N-acetyl-beta-D-glucosaminyl](n) + n H2O = chitosan + n acetate</text>
        <dbReference type="Rhea" id="RHEA:10464"/>
        <dbReference type="Rhea" id="RHEA-COMP:9593"/>
        <dbReference type="Rhea" id="RHEA-COMP:9597"/>
        <dbReference type="ChEBI" id="CHEBI:15377"/>
        <dbReference type="ChEBI" id="CHEBI:17029"/>
        <dbReference type="ChEBI" id="CHEBI:30089"/>
        <dbReference type="ChEBI" id="CHEBI:57704"/>
        <dbReference type="EC" id="3.5.1.41"/>
    </reaction>
    <physiologicalReaction direction="left-to-right" evidence="21">
        <dbReference type="Rhea" id="RHEA:10465"/>
    </physiologicalReaction>
</comment>
<dbReference type="InterPro" id="IPR011330">
    <property type="entry name" value="Glyco_hydro/deAcase_b/a-brl"/>
</dbReference>
<evidence type="ECO:0000256" key="21">
    <source>
        <dbReference type="ARBA" id="ARBA00048494"/>
    </source>
</evidence>
<evidence type="ECO:0000256" key="4">
    <source>
        <dbReference type="ARBA" id="ARBA00010973"/>
    </source>
</evidence>
<dbReference type="GO" id="GO:0005886">
    <property type="term" value="C:plasma membrane"/>
    <property type="evidence" value="ECO:0007669"/>
    <property type="project" value="UniProtKB-SubCell"/>
</dbReference>
<dbReference type="GO" id="GO:0098552">
    <property type="term" value="C:side of membrane"/>
    <property type="evidence" value="ECO:0007669"/>
    <property type="project" value="UniProtKB-KW"/>
</dbReference>
<dbReference type="EMBL" id="NBSH01000005">
    <property type="protein sequence ID" value="ORX37516.1"/>
    <property type="molecule type" value="Genomic_DNA"/>
</dbReference>
<dbReference type="InParanoid" id="A0A1Y1UJ62"/>
<evidence type="ECO:0000256" key="12">
    <source>
        <dbReference type="ARBA" id="ARBA00023024"/>
    </source>
</evidence>
<evidence type="ECO:0000256" key="3">
    <source>
        <dbReference type="ARBA" id="ARBA00004609"/>
    </source>
</evidence>
<reference evidence="25 26" key="1">
    <citation type="submission" date="2017-03" db="EMBL/GenBank/DDBJ databases">
        <title>Widespread Adenine N6-methylation of Active Genes in Fungi.</title>
        <authorList>
            <consortium name="DOE Joint Genome Institute"/>
            <person name="Mondo S.J."/>
            <person name="Dannebaum R.O."/>
            <person name="Kuo R.C."/>
            <person name="Louie K.B."/>
            <person name="Bewick A.J."/>
            <person name="Labutti K."/>
            <person name="Haridas S."/>
            <person name="Kuo A."/>
            <person name="Salamov A."/>
            <person name="Ahrendt S.R."/>
            <person name="Lau R."/>
            <person name="Bowen B.P."/>
            <person name="Lipzen A."/>
            <person name="Sullivan W."/>
            <person name="Andreopoulos W.B."/>
            <person name="Clum A."/>
            <person name="Lindquist E."/>
            <person name="Daum C."/>
            <person name="Northen T.R."/>
            <person name="Ramamoorthy G."/>
            <person name="Schmitz R.J."/>
            <person name="Gryganskyi A."/>
            <person name="Culley D."/>
            <person name="Magnuson J."/>
            <person name="James T.Y."/>
            <person name="O'Malley M.A."/>
            <person name="Stajich J.E."/>
            <person name="Spatafora J.W."/>
            <person name="Visel A."/>
            <person name="Grigoriev I.V."/>
        </authorList>
    </citation>
    <scope>NUCLEOTIDE SEQUENCE [LARGE SCALE GENOMIC DNA]</scope>
    <source>
        <strain evidence="25 26">NRRL Y-17943</strain>
    </source>
</reference>
<evidence type="ECO:0000256" key="14">
    <source>
        <dbReference type="ARBA" id="ARBA00023180"/>
    </source>
</evidence>
<dbReference type="RefSeq" id="XP_021871503.1">
    <property type="nucleotide sequence ID" value="XM_022015450.1"/>
</dbReference>
<evidence type="ECO:0000256" key="20">
    <source>
        <dbReference type="ARBA" id="ARBA00024056"/>
    </source>
</evidence>
<organism evidence="25 26">
    <name type="scientific">Kockovaella imperatae</name>
    <dbReference type="NCBI Taxonomy" id="4999"/>
    <lineage>
        <taxon>Eukaryota</taxon>
        <taxon>Fungi</taxon>
        <taxon>Dikarya</taxon>
        <taxon>Basidiomycota</taxon>
        <taxon>Agaricomycotina</taxon>
        <taxon>Tremellomycetes</taxon>
        <taxon>Tremellales</taxon>
        <taxon>Cuniculitremaceae</taxon>
        <taxon>Kockovaella</taxon>
    </lineage>
</organism>
<keyword evidence="17" id="KW-0449">Lipoprotein</keyword>
<evidence type="ECO:0000256" key="15">
    <source>
        <dbReference type="ARBA" id="ARBA00023277"/>
    </source>
</evidence>
<dbReference type="GeneID" id="33557259"/>
<dbReference type="OrthoDB" id="407355at2759"/>
<dbReference type="GO" id="GO:0046872">
    <property type="term" value="F:metal ion binding"/>
    <property type="evidence" value="ECO:0007669"/>
    <property type="project" value="UniProtKB-KW"/>
</dbReference>
<evidence type="ECO:0000256" key="8">
    <source>
        <dbReference type="ARBA" id="ARBA00022622"/>
    </source>
</evidence>
<dbReference type="STRING" id="4999.A0A1Y1UJ62"/>
<keyword evidence="13" id="KW-0472">Membrane</keyword>
<keyword evidence="7" id="KW-0964">Secreted</keyword>
<keyword evidence="6" id="KW-0134">Cell wall</keyword>
<dbReference type="GO" id="GO:0006032">
    <property type="term" value="P:chitin catabolic process"/>
    <property type="evidence" value="ECO:0007669"/>
    <property type="project" value="UniProtKB-KW"/>
</dbReference>
<comment type="caution">
    <text evidence="25">The sequence shown here is derived from an EMBL/GenBank/DDBJ whole genome shotgun (WGS) entry which is preliminary data.</text>
</comment>
<comment type="similarity">
    <text evidence="4">Belongs to the polysaccharide deacetylase family.</text>
</comment>
<keyword evidence="18" id="KW-0961">Cell wall biogenesis/degradation</keyword>
<name>A0A1Y1UJ62_9TREE</name>
<dbReference type="SUPFAM" id="SSF88713">
    <property type="entry name" value="Glycoside hydrolase/deacetylase"/>
    <property type="match status" value="1"/>
</dbReference>
<keyword evidence="11" id="KW-0378">Hydrolase</keyword>
<gene>
    <name evidence="25" type="ORF">BD324DRAFT_622200</name>
</gene>
<sequence>MMFKALAISLTVVPLTQAYMGSNPAARGFQQHAATRNLDALHEPHFRRNVGGVFIATGSPPTSEQTAAQSLDPVYECTPYNYEPILKLEPSYPQEWMTATIQPNDTEAKEAFARINATVAQLLPNDHIHPSYGHLGNWTPAAEAYNWTDPDCWWTWSGCTKPNPALGIPDDLISVPEPNTWGLAFDDGPNCSHNAFYDYLQANELKATMFYIGSNVFNWPFQAMRGLDDGHHICCHTWSHQYMTSFTNEEVFAELWYSRKILQDILNITVSCWRPPYGDVDNRVRLIAKEMNLTTFMWDHDTEDWKVNISGVTPQDIYNNYQNVIDGAGNGTYDDHGTITLTHELTNWTMSTFIHEAPNIMQAFKHVVPLASAFNWTHPYIGSDITYPTFEEFVSKGQSSANSTVNTTKTASESSAPTLKSDKSQTGSAGRTVAIGGLWMIASCLAALVV</sequence>
<feature type="signal peptide" evidence="23">
    <location>
        <begin position="1"/>
        <end position="18"/>
    </location>
</feature>
<dbReference type="GO" id="GO:0000272">
    <property type="term" value="P:polysaccharide catabolic process"/>
    <property type="evidence" value="ECO:0007669"/>
    <property type="project" value="UniProtKB-KW"/>
</dbReference>
<keyword evidence="26" id="KW-1185">Reference proteome</keyword>
<dbReference type="Proteomes" id="UP000193218">
    <property type="component" value="Unassembled WGS sequence"/>
</dbReference>
<evidence type="ECO:0000256" key="9">
    <source>
        <dbReference type="ARBA" id="ARBA00022723"/>
    </source>
</evidence>
<dbReference type="PROSITE" id="PS51677">
    <property type="entry name" value="NODB"/>
    <property type="match status" value="1"/>
</dbReference>
<evidence type="ECO:0000256" key="18">
    <source>
        <dbReference type="ARBA" id="ARBA00023316"/>
    </source>
</evidence>
<proteinExistence type="inferred from homology"/>
<accession>A0A1Y1UJ62</accession>
<evidence type="ECO:0000256" key="11">
    <source>
        <dbReference type="ARBA" id="ARBA00022801"/>
    </source>
</evidence>
<evidence type="ECO:0000256" key="5">
    <source>
        <dbReference type="ARBA" id="ARBA00022475"/>
    </source>
</evidence>
<dbReference type="Pfam" id="PF01522">
    <property type="entry name" value="Polysacc_deac_1"/>
    <property type="match status" value="1"/>
</dbReference>
<dbReference type="Gene3D" id="3.20.20.370">
    <property type="entry name" value="Glycoside hydrolase/deacetylase"/>
    <property type="match status" value="1"/>
</dbReference>
<keyword evidence="14" id="KW-0325">Glycoprotein</keyword>
<feature type="region of interest" description="Disordered" evidence="22">
    <location>
        <begin position="401"/>
        <end position="429"/>
    </location>
</feature>
<evidence type="ECO:0000259" key="24">
    <source>
        <dbReference type="PROSITE" id="PS51677"/>
    </source>
</evidence>
<dbReference type="GO" id="GO:0004099">
    <property type="term" value="F:chitin deacetylase activity"/>
    <property type="evidence" value="ECO:0007669"/>
    <property type="project" value="UniProtKB-EC"/>
</dbReference>
<comment type="subcellular location">
    <subcellularLocation>
        <location evidence="3">Cell membrane</location>
        <topology evidence="3">Lipid-anchor</topology>
        <topology evidence="3">GPI-anchor</topology>
    </subcellularLocation>
    <subcellularLocation>
        <location evidence="2">Secreted</location>
        <location evidence="2">Cell wall</location>
    </subcellularLocation>
</comment>
<dbReference type="InterPro" id="IPR002509">
    <property type="entry name" value="NODB_dom"/>
</dbReference>
<evidence type="ECO:0000256" key="10">
    <source>
        <dbReference type="ARBA" id="ARBA00022729"/>
    </source>
</evidence>
<evidence type="ECO:0000256" key="2">
    <source>
        <dbReference type="ARBA" id="ARBA00004191"/>
    </source>
</evidence>
<evidence type="ECO:0000256" key="17">
    <source>
        <dbReference type="ARBA" id="ARBA00023288"/>
    </source>
</evidence>
<dbReference type="PANTHER" id="PTHR10587">
    <property type="entry name" value="GLYCOSYL TRANSFERASE-RELATED"/>
    <property type="match status" value="1"/>
</dbReference>
<keyword evidence="9" id="KW-0479">Metal-binding</keyword>
<keyword evidence="10 23" id="KW-0732">Signal</keyword>
<evidence type="ECO:0000256" key="1">
    <source>
        <dbReference type="ARBA" id="ARBA00001941"/>
    </source>
</evidence>
<keyword evidence="12" id="KW-0146">Chitin degradation</keyword>
<comment type="cofactor">
    <cofactor evidence="1">
        <name>Co(2+)</name>
        <dbReference type="ChEBI" id="CHEBI:48828"/>
    </cofactor>
</comment>
<evidence type="ECO:0000313" key="26">
    <source>
        <dbReference type="Proteomes" id="UP000193218"/>
    </source>
</evidence>
<evidence type="ECO:0000256" key="22">
    <source>
        <dbReference type="SAM" id="MobiDB-lite"/>
    </source>
</evidence>
<evidence type="ECO:0000256" key="19">
    <source>
        <dbReference type="ARBA" id="ARBA00023326"/>
    </source>
</evidence>
<dbReference type="GO" id="GO:0009272">
    <property type="term" value="P:fungal-type cell wall biogenesis"/>
    <property type="evidence" value="ECO:0007669"/>
    <property type="project" value="UniProtKB-ARBA"/>
</dbReference>
<evidence type="ECO:0000256" key="16">
    <source>
        <dbReference type="ARBA" id="ARBA00023285"/>
    </source>
</evidence>
<dbReference type="PANTHER" id="PTHR10587:SF98">
    <property type="entry name" value="CHITIN DEACETYLASE"/>
    <property type="match status" value="1"/>
</dbReference>
<keyword evidence="19" id="KW-0624">Polysaccharide degradation</keyword>
<keyword evidence="16" id="KW-0170">Cobalt</keyword>
<evidence type="ECO:0000313" key="25">
    <source>
        <dbReference type="EMBL" id="ORX37516.1"/>
    </source>
</evidence>
<keyword evidence="8" id="KW-0336">GPI-anchor</keyword>
<dbReference type="InterPro" id="IPR050248">
    <property type="entry name" value="Polysacc_deacetylase_ArnD"/>
</dbReference>
<keyword evidence="15" id="KW-0119">Carbohydrate metabolism</keyword>
<evidence type="ECO:0000256" key="7">
    <source>
        <dbReference type="ARBA" id="ARBA00022525"/>
    </source>
</evidence>
<keyword evidence="5" id="KW-1003">Cell membrane</keyword>